<proteinExistence type="predicted"/>
<gene>
    <name evidence="1" type="ORF">DVG78_05205</name>
</gene>
<evidence type="ECO:0000313" key="1">
    <source>
        <dbReference type="EMBL" id="RDB07401.1"/>
    </source>
</evidence>
<protein>
    <submittedName>
        <fullName evidence="1">Uncharacterized protein</fullName>
    </submittedName>
</protein>
<name>A0A369ICA1_9BACT</name>
<accession>A0A369ICA1</accession>
<sequence length="101" mass="11819">MALDFYRLDNNEYLFKLEGKELADLAEIFNMFTQWTGLFIDPYGDIKLPLENQEILIRVIDEYITSTDLNKDKAKTSSILGFKGLLLYFTKNKVDLQLKED</sequence>
<organism evidence="1 2">
    <name type="scientific">Runella aurantiaca</name>
    <dbReference type="NCBI Taxonomy" id="2282308"/>
    <lineage>
        <taxon>Bacteria</taxon>
        <taxon>Pseudomonadati</taxon>
        <taxon>Bacteroidota</taxon>
        <taxon>Cytophagia</taxon>
        <taxon>Cytophagales</taxon>
        <taxon>Spirosomataceae</taxon>
        <taxon>Runella</taxon>
    </lineage>
</organism>
<dbReference type="EMBL" id="QPIW01000002">
    <property type="protein sequence ID" value="RDB07401.1"/>
    <property type="molecule type" value="Genomic_DNA"/>
</dbReference>
<dbReference type="RefSeq" id="WP_114459974.1">
    <property type="nucleotide sequence ID" value="NZ_QPIW01000002.1"/>
</dbReference>
<dbReference type="Proteomes" id="UP000253141">
    <property type="component" value="Unassembled WGS sequence"/>
</dbReference>
<evidence type="ECO:0000313" key="2">
    <source>
        <dbReference type="Proteomes" id="UP000253141"/>
    </source>
</evidence>
<reference evidence="1 2" key="1">
    <citation type="submission" date="2018-07" db="EMBL/GenBank/DDBJ databases">
        <title>Genome analysis of Runella aurantiaca.</title>
        <authorList>
            <person name="Yang X."/>
        </authorList>
    </citation>
    <scope>NUCLEOTIDE SEQUENCE [LARGE SCALE GENOMIC DNA]</scope>
    <source>
        <strain evidence="1 2">YX9</strain>
    </source>
</reference>
<comment type="caution">
    <text evidence="1">The sequence shown here is derived from an EMBL/GenBank/DDBJ whole genome shotgun (WGS) entry which is preliminary data.</text>
</comment>
<dbReference type="AlphaFoldDB" id="A0A369ICA1"/>
<dbReference type="OrthoDB" id="768359at2"/>
<keyword evidence="2" id="KW-1185">Reference proteome</keyword>